<dbReference type="InterPro" id="IPR011040">
    <property type="entry name" value="Sialidase"/>
</dbReference>
<evidence type="ECO:0000313" key="4">
    <source>
        <dbReference type="Proteomes" id="UP000198510"/>
    </source>
</evidence>
<evidence type="ECO:0000259" key="2">
    <source>
        <dbReference type="Pfam" id="PF13088"/>
    </source>
</evidence>
<dbReference type="CDD" id="cd15482">
    <property type="entry name" value="Sialidase_non-viral"/>
    <property type="match status" value="1"/>
</dbReference>
<evidence type="ECO:0000256" key="1">
    <source>
        <dbReference type="SAM" id="SignalP"/>
    </source>
</evidence>
<dbReference type="PROSITE" id="PS51257">
    <property type="entry name" value="PROKAR_LIPOPROTEIN"/>
    <property type="match status" value="1"/>
</dbReference>
<dbReference type="OrthoDB" id="41724at2"/>
<dbReference type="SUPFAM" id="SSF50939">
    <property type="entry name" value="Sialidases"/>
    <property type="match status" value="1"/>
</dbReference>
<keyword evidence="1" id="KW-0732">Signal</keyword>
<dbReference type="Gene3D" id="2.120.10.10">
    <property type="match status" value="1"/>
</dbReference>
<reference evidence="3 4" key="1">
    <citation type="submission" date="2016-10" db="EMBL/GenBank/DDBJ databases">
        <authorList>
            <person name="de Groot N.N."/>
        </authorList>
    </citation>
    <scope>NUCLEOTIDE SEQUENCE [LARGE SCALE GENOMIC DNA]</scope>
    <source>
        <strain evidence="3 4">DSM 25186</strain>
    </source>
</reference>
<feature type="domain" description="Sialidase" evidence="2">
    <location>
        <begin position="59"/>
        <end position="332"/>
    </location>
</feature>
<feature type="signal peptide" evidence="1">
    <location>
        <begin position="1"/>
        <end position="23"/>
    </location>
</feature>
<dbReference type="PANTHER" id="PTHR43752">
    <property type="entry name" value="BNR/ASP-BOX REPEAT FAMILY PROTEIN"/>
    <property type="match status" value="1"/>
</dbReference>
<feature type="chain" id="PRO_5011753261" evidence="1">
    <location>
        <begin position="24"/>
        <end position="363"/>
    </location>
</feature>
<protein>
    <submittedName>
        <fullName evidence="3">Alpha-L-rhamnosidase</fullName>
    </submittedName>
</protein>
<dbReference type="Pfam" id="PF13088">
    <property type="entry name" value="BNR_2"/>
    <property type="match status" value="1"/>
</dbReference>
<organism evidence="3 4">
    <name type="scientific">Catalinimonas alkaloidigena</name>
    <dbReference type="NCBI Taxonomy" id="1075417"/>
    <lineage>
        <taxon>Bacteria</taxon>
        <taxon>Pseudomonadati</taxon>
        <taxon>Bacteroidota</taxon>
        <taxon>Cytophagia</taxon>
        <taxon>Cytophagales</taxon>
        <taxon>Catalimonadaceae</taxon>
        <taxon>Catalinimonas</taxon>
    </lineage>
</organism>
<sequence length="363" mass="40757">MFRFSSSLLFLALLCSCSVAALAQDNPWRAGIVTDEFIYTEAPFPSCHASTLAETKEGIVAAWFGGTYERHPDVGIWVSRLVKGKWTKPVEVANGVITPNFRMPTWNPVLFQIPNGDLMLFYKIGPDPRHMQGYFRTSADAGKTWSEQKRMPDGFSGPVKNKPVLLDDGTLLCGSSTEIDGWMVHFERTRDFGKTWEKSGPINDTRDYEVIQPSILQHGNGVLQILCRSQNAVVAESWSYDNGKTWTLMQPSGLPNNNSGTDAVTLADGRHVIVYNHVKTAINASRGHRTPLNVAISNDGKQWDAALILEDSQIKEYSYPSVIQTSDGMVHVTYTWRRERIKHVAFDPNRLKTKPIVDEKWPQ</sequence>
<dbReference type="Proteomes" id="UP000198510">
    <property type="component" value="Unassembled WGS sequence"/>
</dbReference>
<keyword evidence="4" id="KW-1185">Reference proteome</keyword>
<proteinExistence type="predicted"/>
<evidence type="ECO:0000313" key="3">
    <source>
        <dbReference type="EMBL" id="SDM33239.1"/>
    </source>
</evidence>
<dbReference type="PANTHER" id="PTHR43752:SF2">
    <property type="entry name" value="BNR_ASP-BOX REPEAT FAMILY PROTEIN"/>
    <property type="match status" value="1"/>
</dbReference>
<gene>
    <name evidence="3" type="ORF">SAMN05421823_112115</name>
</gene>
<dbReference type="InterPro" id="IPR036278">
    <property type="entry name" value="Sialidase_sf"/>
</dbReference>
<accession>A0A1G9SCS0</accession>
<name>A0A1G9SCS0_9BACT</name>
<dbReference type="EMBL" id="FNFO01000012">
    <property type="protein sequence ID" value="SDM33239.1"/>
    <property type="molecule type" value="Genomic_DNA"/>
</dbReference>
<dbReference type="STRING" id="1075417.SAMN05421823_112115"/>
<dbReference type="AlphaFoldDB" id="A0A1G9SCS0"/>